<evidence type="ECO:0000313" key="2">
    <source>
        <dbReference type="EMBL" id="MCU4741545.1"/>
    </source>
</evidence>
<dbReference type="RefSeq" id="WP_338003382.1">
    <property type="nucleotide sequence ID" value="NZ_JAOPKA010000004.1"/>
</dbReference>
<comment type="caution">
    <text evidence="2">The sequence shown here is derived from an EMBL/GenBank/DDBJ whole genome shotgun (WGS) entry which is preliminary data.</text>
</comment>
<evidence type="ECO:0000313" key="3">
    <source>
        <dbReference type="EMBL" id="MCU4973242.1"/>
    </source>
</evidence>
<dbReference type="EMBL" id="JAOPKB010000005">
    <property type="protein sequence ID" value="MCU4973242.1"/>
    <property type="molecule type" value="Genomic_DNA"/>
</dbReference>
<gene>
    <name evidence="3" type="ORF">OB955_10855</name>
    <name evidence="2" type="ORF">OB960_09040</name>
</gene>
<keyword evidence="1" id="KW-1133">Transmembrane helix</keyword>
<protein>
    <submittedName>
        <fullName evidence="2">Uncharacterized protein</fullName>
    </submittedName>
</protein>
<evidence type="ECO:0000313" key="5">
    <source>
        <dbReference type="Proteomes" id="UP001321018"/>
    </source>
</evidence>
<sequence>MDQQGFVRLAIVALGIVVASFVVLGLSRLVVGYRTAQVIAAPIGLLGFGLVCYLFVRATLSAVGLWKIDGEEPETSR</sequence>
<dbReference type="Proteomes" id="UP001320972">
    <property type="component" value="Unassembled WGS sequence"/>
</dbReference>
<feature type="transmembrane region" description="Helical" evidence="1">
    <location>
        <begin position="6"/>
        <end position="26"/>
    </location>
</feature>
<name>A0AAP3E1N4_9EURY</name>
<dbReference type="AlphaFoldDB" id="A0AAP3E1N4"/>
<organism evidence="2 5">
    <name type="scientific">Natronoglomus mannanivorans</name>
    <dbReference type="NCBI Taxonomy" id="2979990"/>
    <lineage>
        <taxon>Archaea</taxon>
        <taxon>Methanobacteriati</taxon>
        <taxon>Methanobacteriota</taxon>
        <taxon>Stenosarchaea group</taxon>
        <taxon>Halobacteria</taxon>
        <taxon>Halobacteriales</taxon>
        <taxon>Natrialbaceae</taxon>
        <taxon>Natronoglomus</taxon>
    </lineage>
</organism>
<evidence type="ECO:0000256" key="1">
    <source>
        <dbReference type="SAM" id="Phobius"/>
    </source>
</evidence>
<dbReference type="Proteomes" id="UP001321018">
    <property type="component" value="Unassembled WGS sequence"/>
</dbReference>
<proteinExistence type="predicted"/>
<dbReference type="EMBL" id="JAOPKA010000004">
    <property type="protein sequence ID" value="MCU4741545.1"/>
    <property type="molecule type" value="Genomic_DNA"/>
</dbReference>
<accession>A0AAP3E1N4</accession>
<keyword evidence="1" id="KW-0472">Membrane</keyword>
<evidence type="ECO:0000313" key="4">
    <source>
        <dbReference type="Proteomes" id="UP001320972"/>
    </source>
</evidence>
<keyword evidence="4" id="KW-1185">Reference proteome</keyword>
<keyword evidence="1" id="KW-0812">Transmembrane</keyword>
<reference evidence="2 4" key="1">
    <citation type="submission" date="2022-09" db="EMBL/GenBank/DDBJ databases">
        <title>Enrichment on poylsaccharides allowed isolation of novel metabolic and taxonomic groups of Haloarchaea.</title>
        <authorList>
            <person name="Sorokin D.Y."/>
            <person name="Elcheninov A.G."/>
            <person name="Khizhniak T.V."/>
            <person name="Kolganova T.V."/>
            <person name="Kublanov I.V."/>
        </authorList>
    </citation>
    <scope>NUCLEOTIDE SEQUENCE</scope>
    <source>
        <strain evidence="3 4">AArc-m2/3/4</strain>
        <strain evidence="2">AArc-xg1-1</strain>
    </source>
</reference>
<feature type="transmembrane region" description="Helical" evidence="1">
    <location>
        <begin position="38"/>
        <end position="56"/>
    </location>
</feature>